<dbReference type="OrthoDB" id="9800958at2"/>
<feature type="binding site" evidence="12">
    <location>
        <position position="189"/>
    </location>
    <ligand>
        <name>UDP-N-acetyl-alpha-D-muramoyl-L-alanyl-D-glutamate</name>
        <dbReference type="ChEBI" id="CHEBI:83900"/>
    </ligand>
</feature>
<proteinExistence type="inferred from homology"/>
<reference evidence="18 20" key="3">
    <citation type="submission" date="2017-07" db="EMBL/GenBank/DDBJ databases">
        <title>Prevalence of linear plasmids in Cutibacterium (Propionibacterium) acnes isolates obtained from prostatic tissue.</title>
        <authorList>
            <person name="Davidsson S."/>
            <person name="Carlsson J."/>
            <person name="Molling P."/>
            <person name="Andren O."/>
            <person name="Andersson S.-O."/>
            <person name="Brzuszkiewicz E."/>
            <person name="Poehlein A."/>
            <person name="Al-Zeer M."/>
            <person name="Brinkmann V."/>
            <person name="Scavenius C."/>
            <person name="Nazipi S."/>
            <person name="Soderquist B."/>
            <person name="Bruggemann H."/>
        </authorList>
    </citation>
    <scope>NUCLEOTIDE SEQUENCE [LARGE SCALE GENOMIC DNA]</scope>
    <source>
        <strain evidence="18 20">DSM 753</strain>
    </source>
</reference>
<dbReference type="NCBIfam" id="NF001126">
    <property type="entry name" value="PRK00139.1-4"/>
    <property type="match status" value="1"/>
</dbReference>
<dbReference type="GO" id="GO:0005737">
    <property type="term" value="C:cytoplasm"/>
    <property type="evidence" value="ECO:0007669"/>
    <property type="project" value="UniProtKB-SubCell"/>
</dbReference>
<dbReference type="EC" id="6.3.2.-" evidence="12"/>
<dbReference type="EMBL" id="NOXF01000004">
    <property type="protein sequence ID" value="PEQ24635.1"/>
    <property type="molecule type" value="Genomic_DNA"/>
</dbReference>
<dbReference type="HOGENOM" id="CLU_022291_4_1_9"/>
<dbReference type="InterPro" id="IPR036565">
    <property type="entry name" value="Mur-like_cat_sf"/>
</dbReference>
<dbReference type="PANTHER" id="PTHR23135">
    <property type="entry name" value="MUR LIGASE FAMILY MEMBER"/>
    <property type="match status" value="1"/>
</dbReference>
<evidence type="ECO:0000313" key="17">
    <source>
        <dbReference type="EMBL" id="EDO60792.1"/>
    </source>
</evidence>
<dbReference type="eggNOG" id="COG0769">
    <property type="taxonomic scope" value="Bacteria"/>
</dbReference>
<comment type="caution">
    <text evidence="12">Lacks conserved residue(s) required for the propagation of feature annotation.</text>
</comment>
<feature type="binding site" evidence="12">
    <location>
        <position position="33"/>
    </location>
    <ligand>
        <name>UDP-N-acetyl-alpha-D-muramoyl-L-alanyl-D-glutamate</name>
        <dbReference type="ChEBI" id="CHEBI:83900"/>
    </ligand>
</feature>
<feature type="binding site" evidence="12">
    <location>
        <begin position="112"/>
        <end position="118"/>
    </location>
    <ligand>
        <name>ATP</name>
        <dbReference type="ChEBI" id="CHEBI:30616"/>
    </ligand>
</feature>
<dbReference type="Proteomes" id="UP000003490">
    <property type="component" value="Unassembled WGS sequence"/>
</dbReference>
<evidence type="ECO:0000313" key="18">
    <source>
        <dbReference type="EMBL" id="PEQ24635.1"/>
    </source>
</evidence>
<name>A7VUZ2_9FIRM</name>
<evidence type="ECO:0000313" key="20">
    <source>
        <dbReference type="Proteomes" id="UP000220611"/>
    </source>
</evidence>
<dbReference type="PROSITE" id="PS01011">
    <property type="entry name" value="FOLYLPOLYGLU_SYNT_1"/>
    <property type="match status" value="1"/>
</dbReference>
<keyword evidence="9 12" id="KW-0573">Peptidoglycan synthesis</keyword>
<evidence type="ECO:0000256" key="11">
    <source>
        <dbReference type="ARBA" id="ARBA00023316"/>
    </source>
</evidence>
<dbReference type="NCBIfam" id="TIGR01085">
    <property type="entry name" value="murE"/>
    <property type="match status" value="1"/>
</dbReference>
<dbReference type="UniPathway" id="UPA00219"/>
<evidence type="ECO:0000259" key="16">
    <source>
        <dbReference type="Pfam" id="PF08245"/>
    </source>
</evidence>
<dbReference type="GO" id="GO:0008360">
    <property type="term" value="P:regulation of cell shape"/>
    <property type="evidence" value="ECO:0007669"/>
    <property type="project" value="UniProtKB-KW"/>
</dbReference>
<dbReference type="InterPro" id="IPR036615">
    <property type="entry name" value="Mur_ligase_C_dom_sf"/>
</dbReference>
<comment type="pathway">
    <text evidence="1 12 13">Cell wall biogenesis; peptidoglycan biosynthesis.</text>
</comment>
<evidence type="ECO:0000256" key="2">
    <source>
        <dbReference type="ARBA" id="ARBA00005898"/>
    </source>
</evidence>
<feature type="binding site" evidence="12">
    <location>
        <position position="153"/>
    </location>
    <ligand>
        <name>UDP-N-acetyl-alpha-D-muramoyl-L-alanyl-D-glutamate</name>
        <dbReference type="ChEBI" id="CHEBI:83900"/>
    </ligand>
</feature>
<evidence type="ECO:0000256" key="8">
    <source>
        <dbReference type="ARBA" id="ARBA00022960"/>
    </source>
</evidence>
<evidence type="ECO:0000259" key="15">
    <source>
        <dbReference type="Pfam" id="PF02875"/>
    </source>
</evidence>
<dbReference type="SUPFAM" id="SSF53623">
    <property type="entry name" value="MurD-like peptide ligases, catalytic domain"/>
    <property type="match status" value="1"/>
</dbReference>
<dbReference type="HAMAP" id="MF_00208">
    <property type="entry name" value="MurE"/>
    <property type="match status" value="1"/>
</dbReference>
<comment type="similarity">
    <text evidence="2 12">Belongs to the MurCDEF family. MurE subfamily.</text>
</comment>
<evidence type="ECO:0000256" key="9">
    <source>
        <dbReference type="ARBA" id="ARBA00022984"/>
    </source>
</evidence>
<evidence type="ECO:0000256" key="5">
    <source>
        <dbReference type="ARBA" id="ARBA00022618"/>
    </source>
</evidence>
<protein>
    <recommendedName>
        <fullName evidence="12">UDP-N-acetylmuramyl-tripeptide synthetase</fullName>
        <ecNumber evidence="12">6.3.2.-</ecNumber>
    </recommendedName>
    <alternativeName>
        <fullName evidence="12">UDP-MurNAc-tripeptide synthetase</fullName>
    </alternativeName>
</protein>
<accession>A7VUZ2</accession>
<dbReference type="Gene3D" id="3.40.1390.10">
    <property type="entry name" value="MurE/MurF, N-terminal domain"/>
    <property type="match status" value="1"/>
</dbReference>
<dbReference type="InterPro" id="IPR004101">
    <property type="entry name" value="Mur_ligase_C"/>
</dbReference>
<organism evidence="17 19">
    <name type="scientific">[Clostridium] leptum DSM 753</name>
    <dbReference type="NCBI Taxonomy" id="428125"/>
    <lineage>
        <taxon>Bacteria</taxon>
        <taxon>Bacillati</taxon>
        <taxon>Bacillota</taxon>
        <taxon>Clostridia</taxon>
        <taxon>Eubacteriales</taxon>
        <taxon>Oscillospiraceae</taxon>
        <taxon>Oscillospiraceae incertae sedis</taxon>
    </lineage>
</organism>
<evidence type="ECO:0000313" key="19">
    <source>
        <dbReference type="Proteomes" id="UP000003490"/>
    </source>
</evidence>
<dbReference type="InterPro" id="IPR000713">
    <property type="entry name" value="Mur_ligase_N"/>
</dbReference>
<dbReference type="GO" id="GO:0071555">
    <property type="term" value="P:cell wall organization"/>
    <property type="evidence" value="ECO:0007669"/>
    <property type="project" value="UniProtKB-KW"/>
</dbReference>
<dbReference type="Pfam" id="PF01225">
    <property type="entry name" value="Mur_ligase"/>
    <property type="match status" value="1"/>
</dbReference>
<comment type="caution">
    <text evidence="17">The sequence shown here is derived from an EMBL/GenBank/DDBJ whole genome shotgun (WGS) entry which is preliminary data.</text>
</comment>
<keyword evidence="20" id="KW-1185">Reference proteome</keyword>
<dbReference type="GO" id="GO:0051301">
    <property type="term" value="P:cell division"/>
    <property type="evidence" value="ECO:0007669"/>
    <property type="project" value="UniProtKB-KW"/>
</dbReference>
<feature type="binding site" evidence="12">
    <location>
        <begin position="154"/>
        <end position="155"/>
    </location>
    <ligand>
        <name>UDP-N-acetyl-alpha-D-muramoyl-L-alanyl-D-glutamate</name>
        <dbReference type="ChEBI" id="CHEBI:83900"/>
    </ligand>
</feature>
<gene>
    <name evidence="12 17" type="primary">murE</name>
    <name evidence="18" type="ORF">CH238_06615</name>
    <name evidence="17" type="ORF">CLOLEP_02394</name>
</gene>
<comment type="function">
    <text evidence="12">Catalyzes the addition of an amino acid to the nucleotide precursor UDP-N-acetylmuramoyl-L-alanyl-D-glutamate (UMAG) in the biosynthesis of bacterial cell-wall peptidoglycan.</text>
</comment>
<keyword evidence="8 12" id="KW-0133">Cell shape</keyword>
<keyword evidence="12" id="KW-0460">Magnesium</keyword>
<evidence type="ECO:0000256" key="6">
    <source>
        <dbReference type="ARBA" id="ARBA00022741"/>
    </source>
</evidence>
<dbReference type="Pfam" id="PF02875">
    <property type="entry name" value="Mur_ligase_C"/>
    <property type="match status" value="1"/>
</dbReference>
<evidence type="ECO:0000256" key="13">
    <source>
        <dbReference type="RuleBase" id="RU004135"/>
    </source>
</evidence>
<dbReference type="Gene3D" id="3.40.1190.10">
    <property type="entry name" value="Mur-like, catalytic domain"/>
    <property type="match status" value="1"/>
</dbReference>
<keyword evidence="10 12" id="KW-0131">Cell cycle</keyword>
<feature type="domain" description="Mur ligase central" evidence="16">
    <location>
        <begin position="110"/>
        <end position="313"/>
    </location>
</feature>
<evidence type="ECO:0000256" key="12">
    <source>
        <dbReference type="HAMAP-Rule" id="MF_00208"/>
    </source>
</evidence>
<evidence type="ECO:0000259" key="14">
    <source>
        <dbReference type="Pfam" id="PF01225"/>
    </source>
</evidence>
<dbReference type="SUPFAM" id="SSF63418">
    <property type="entry name" value="MurE/MurF N-terminal domain"/>
    <property type="match status" value="1"/>
</dbReference>
<comment type="cofactor">
    <cofactor evidence="12">
        <name>Mg(2+)</name>
        <dbReference type="ChEBI" id="CHEBI:18420"/>
    </cofactor>
</comment>
<reference evidence="17 19" key="2">
    <citation type="submission" date="2007-08" db="EMBL/GenBank/DDBJ databases">
        <authorList>
            <person name="Fulton L."/>
            <person name="Clifton S."/>
            <person name="Fulton B."/>
            <person name="Xu J."/>
            <person name="Minx P."/>
            <person name="Pepin K.H."/>
            <person name="Johnson M."/>
            <person name="Thiruvilangam P."/>
            <person name="Bhonagiri V."/>
            <person name="Nash W.E."/>
            <person name="Wang C."/>
            <person name="Mardis E.R."/>
            <person name="Wilson R.K."/>
        </authorList>
    </citation>
    <scope>NUCLEOTIDE SEQUENCE [LARGE SCALE GENOMIC DNA]</scope>
    <source>
        <strain evidence="17 19">DSM 753</strain>
    </source>
</reference>
<keyword evidence="7 12" id="KW-0067">ATP-binding</keyword>
<dbReference type="GO" id="GO:0005524">
    <property type="term" value="F:ATP binding"/>
    <property type="evidence" value="ECO:0007669"/>
    <property type="project" value="UniProtKB-UniRule"/>
</dbReference>
<keyword evidence="6 12" id="KW-0547">Nucleotide-binding</keyword>
<dbReference type="Pfam" id="PF08245">
    <property type="entry name" value="Mur_ligase_M"/>
    <property type="match status" value="1"/>
</dbReference>
<keyword evidence="4 12" id="KW-0436">Ligase</keyword>
<dbReference type="EMBL" id="ABCB02000019">
    <property type="protein sequence ID" value="EDO60792.1"/>
    <property type="molecule type" value="Genomic_DNA"/>
</dbReference>
<dbReference type="Gene3D" id="3.90.190.20">
    <property type="entry name" value="Mur ligase, C-terminal domain"/>
    <property type="match status" value="1"/>
</dbReference>
<dbReference type="InterPro" id="IPR005761">
    <property type="entry name" value="UDP-N-AcMur-Glu-dNH2Pim_ligase"/>
</dbReference>
<reference evidence="17 19" key="1">
    <citation type="submission" date="2007-08" db="EMBL/GenBank/DDBJ databases">
        <title>Draft genome sequence of Clostridium leptum (DSM 753).</title>
        <authorList>
            <person name="Sudarsanam P."/>
            <person name="Ley R."/>
            <person name="Guruge J."/>
            <person name="Turnbaugh P.J."/>
            <person name="Mahowald M."/>
            <person name="Liep D."/>
            <person name="Gordon J."/>
        </authorList>
    </citation>
    <scope>NUCLEOTIDE SEQUENCE [LARGE SCALE GENOMIC DNA]</scope>
    <source>
        <strain evidence="17 19">DSM 753</strain>
    </source>
</reference>
<dbReference type="GO" id="GO:0000287">
    <property type="term" value="F:magnesium ion binding"/>
    <property type="evidence" value="ECO:0007669"/>
    <property type="project" value="UniProtKB-UniRule"/>
</dbReference>
<keyword evidence="3 12" id="KW-0963">Cytoplasm</keyword>
<dbReference type="InterPro" id="IPR018109">
    <property type="entry name" value="Folylpolyglutamate_synth_CS"/>
</dbReference>
<feature type="domain" description="Mur ligase C-terminal" evidence="15">
    <location>
        <begin position="334"/>
        <end position="461"/>
    </location>
</feature>
<comment type="subcellular location">
    <subcellularLocation>
        <location evidence="12 13">Cytoplasm</location>
    </subcellularLocation>
</comment>
<feature type="binding site" evidence="12">
    <location>
        <position position="181"/>
    </location>
    <ligand>
        <name>UDP-N-acetyl-alpha-D-muramoyl-L-alanyl-D-glutamate</name>
        <dbReference type="ChEBI" id="CHEBI:83900"/>
    </ligand>
</feature>
<dbReference type="PANTHER" id="PTHR23135:SF4">
    <property type="entry name" value="UDP-N-ACETYLMURAMOYL-L-ALANYL-D-GLUTAMATE--2,6-DIAMINOPIMELATE LIGASE MURE HOMOLOG, CHLOROPLASTIC"/>
    <property type="match status" value="1"/>
</dbReference>
<keyword evidence="5 12" id="KW-0132">Cell division</keyword>
<keyword evidence="11 12" id="KW-0961">Cell wall biogenesis/degradation</keyword>
<feature type="modified residue" description="N6-carboxylysine" evidence="12">
    <location>
        <position position="223"/>
    </location>
</feature>
<comment type="PTM">
    <text evidence="12">Carboxylation is probably crucial for Mg(2+) binding and, consequently, for the gamma-phosphate positioning of ATP.</text>
</comment>
<dbReference type="InterPro" id="IPR013221">
    <property type="entry name" value="Mur_ligase_cen"/>
</dbReference>
<evidence type="ECO:0000256" key="7">
    <source>
        <dbReference type="ARBA" id="ARBA00022840"/>
    </source>
</evidence>
<feature type="domain" description="Mur ligase N-terminal catalytic" evidence="14">
    <location>
        <begin position="29"/>
        <end position="81"/>
    </location>
</feature>
<sequence length="492" mass="53891">MFPQKLKDLLEGVGYKCLQGDDQVLVNDVVYDSRRVRPGCVFVCLIGSAVDSHQYAAQAVEAGAAAVVASRQLELAKGTLVLVEDTRKAMAYMSAALFGHPAAKLKTVGITGTKGKTTTACMIKTILEKGGIKTGVIGTLGVIIGDTTYPTNNTTPESYDVQKYLNQMVEEGCQCAVMEASSLGLKWHRTDGLVFDYGVFTNFSPDHIGENEHSCLEEYAACKGLLFQSCKLGLVNIDDPACETILKDHTCELETFGFSNPQAQLKGSNEGLIYRPGYLGAHFDVSGAMKLSVDVDIPGKFSAYNAIAAIAVCRHFPVSEQNILDGLNEVKVKGRVEPVKVPGNYTLLIDYAHNAVSMENILTTLREYQPHRLVCMFGAGGNRAKSRRYEMGEVSGRLADLTVITEDNSRFENVMDIIQDIQTGMAKTQGKSIVIPNRRDAIRYCIENAQEHDIVVLAGKGHEDYQEIKGVKRHFDEREIVADILKELGMEE</sequence>
<evidence type="ECO:0000256" key="10">
    <source>
        <dbReference type="ARBA" id="ARBA00023306"/>
    </source>
</evidence>
<dbReference type="InterPro" id="IPR035911">
    <property type="entry name" value="MurE/MurF_N"/>
</dbReference>
<dbReference type="GO" id="GO:0004326">
    <property type="term" value="F:tetrahydrofolylpolyglutamate synthase activity"/>
    <property type="evidence" value="ECO:0007669"/>
    <property type="project" value="InterPro"/>
</dbReference>
<evidence type="ECO:0000256" key="1">
    <source>
        <dbReference type="ARBA" id="ARBA00004752"/>
    </source>
</evidence>
<dbReference type="Proteomes" id="UP000220611">
    <property type="component" value="Unassembled WGS sequence"/>
</dbReference>
<dbReference type="AlphaFoldDB" id="A7VUZ2"/>
<evidence type="ECO:0000256" key="4">
    <source>
        <dbReference type="ARBA" id="ARBA00022598"/>
    </source>
</evidence>
<dbReference type="GO" id="GO:0009252">
    <property type="term" value="P:peptidoglycan biosynthetic process"/>
    <property type="evidence" value="ECO:0007669"/>
    <property type="project" value="UniProtKB-UniRule"/>
</dbReference>
<dbReference type="SUPFAM" id="SSF53244">
    <property type="entry name" value="MurD-like peptide ligases, peptide-binding domain"/>
    <property type="match status" value="1"/>
</dbReference>
<evidence type="ECO:0000256" key="3">
    <source>
        <dbReference type="ARBA" id="ARBA00022490"/>
    </source>
</evidence>